<dbReference type="InterPro" id="IPR029069">
    <property type="entry name" value="HotDog_dom_sf"/>
</dbReference>
<dbReference type="EMBL" id="JAFHKS010000044">
    <property type="protein sequence ID" value="MBN3546477.1"/>
    <property type="molecule type" value="Genomic_DNA"/>
</dbReference>
<evidence type="ECO:0000313" key="2">
    <source>
        <dbReference type="EMBL" id="MBN3546477.1"/>
    </source>
</evidence>
<dbReference type="Pfam" id="PF13452">
    <property type="entry name" value="FAS1_DH_region"/>
    <property type="match status" value="1"/>
</dbReference>
<dbReference type="Gene3D" id="3.10.129.10">
    <property type="entry name" value="Hotdog Thioesterase"/>
    <property type="match status" value="1"/>
</dbReference>
<protein>
    <submittedName>
        <fullName evidence="2">MaoC family dehydratase N-terminal domain-containing protein</fullName>
    </submittedName>
</protein>
<comment type="caution">
    <text evidence="2">The sequence shown here is derived from an EMBL/GenBank/DDBJ whole genome shotgun (WGS) entry which is preliminary data.</text>
</comment>
<name>A0ABS2ZFQ7_9BACL</name>
<evidence type="ECO:0000313" key="3">
    <source>
        <dbReference type="Proteomes" id="UP001319060"/>
    </source>
</evidence>
<reference evidence="2 3" key="1">
    <citation type="submission" date="2021-01" db="EMBL/GenBank/DDBJ databases">
        <title>Genome Sequencing of Type Strains.</title>
        <authorList>
            <person name="Lemaire J.F."/>
            <person name="Inderbitzin P."/>
            <person name="Collins S.B."/>
            <person name="Wespe N."/>
            <person name="Knight-Connoni V."/>
        </authorList>
    </citation>
    <scope>NUCLEOTIDE SEQUENCE [LARGE SCALE GENOMIC DNA]</scope>
    <source>
        <strain evidence="2 3">DSM 14730</strain>
    </source>
</reference>
<keyword evidence="3" id="KW-1185">Reference proteome</keyword>
<sequence>MNIKQWEGAVTLPVSIKITKELLMAYAAATGTDHTATEELKHVPPALPMIFYQYMSVPWLDGQSFIHKEQTFVYEYPISIGDLLQCTISLNSVEKRRQFLVLHQELIGKNEQNQMVFSAKSILLKEAE</sequence>
<dbReference type="Proteomes" id="UP001319060">
    <property type="component" value="Unassembled WGS sequence"/>
</dbReference>
<proteinExistence type="predicted"/>
<dbReference type="SUPFAM" id="SSF54637">
    <property type="entry name" value="Thioesterase/thiol ester dehydrase-isomerase"/>
    <property type="match status" value="1"/>
</dbReference>
<dbReference type="RefSeq" id="WP_188400800.1">
    <property type="nucleotide sequence ID" value="NZ_BMCE01000001.1"/>
</dbReference>
<organism evidence="2 3">
    <name type="scientific">Fictibacillus barbaricus</name>
    <dbReference type="NCBI Taxonomy" id="182136"/>
    <lineage>
        <taxon>Bacteria</taxon>
        <taxon>Bacillati</taxon>
        <taxon>Bacillota</taxon>
        <taxon>Bacilli</taxon>
        <taxon>Bacillales</taxon>
        <taxon>Fictibacillaceae</taxon>
        <taxon>Fictibacillus</taxon>
    </lineage>
</organism>
<evidence type="ECO:0000259" key="1">
    <source>
        <dbReference type="Pfam" id="PF13452"/>
    </source>
</evidence>
<accession>A0ABS2ZFQ7</accession>
<dbReference type="InterPro" id="IPR039569">
    <property type="entry name" value="FAS1-like_DH_region"/>
</dbReference>
<gene>
    <name evidence="2" type="ORF">JYA64_14310</name>
</gene>
<feature type="domain" description="FAS1-like dehydratase" evidence="1">
    <location>
        <begin position="8"/>
        <end position="115"/>
    </location>
</feature>